<name>K9FRF6_PEND1</name>
<organism evidence="1 2">
    <name type="scientific">Penicillium digitatum (strain Pd1 / CECT 20795)</name>
    <name type="common">Green mold</name>
    <dbReference type="NCBI Taxonomy" id="1170230"/>
    <lineage>
        <taxon>Eukaryota</taxon>
        <taxon>Fungi</taxon>
        <taxon>Dikarya</taxon>
        <taxon>Ascomycota</taxon>
        <taxon>Pezizomycotina</taxon>
        <taxon>Eurotiomycetes</taxon>
        <taxon>Eurotiomycetidae</taxon>
        <taxon>Eurotiales</taxon>
        <taxon>Aspergillaceae</taxon>
        <taxon>Penicillium</taxon>
    </lineage>
</organism>
<comment type="caution">
    <text evidence="1">The sequence shown here is derived from an EMBL/GenBank/DDBJ whole genome shotgun (WGS) entry which is preliminary data.</text>
</comment>
<evidence type="ECO:0000313" key="1">
    <source>
        <dbReference type="EMBL" id="EKV11754.1"/>
    </source>
</evidence>
<dbReference type="EMBL" id="AKCU01000371">
    <property type="protein sequence ID" value="EKV11754.1"/>
    <property type="molecule type" value="Genomic_DNA"/>
</dbReference>
<dbReference type="AlphaFoldDB" id="K9FRF6"/>
<proteinExistence type="predicted"/>
<reference evidence="2" key="1">
    <citation type="journal article" date="2012" name="BMC Genomics">
        <title>Genome sequence of the necrotrophic fungus Penicillium digitatum, the main postharvest pathogen of citrus.</title>
        <authorList>
            <person name="Marcet-Houben M."/>
            <person name="Ballester A.-R."/>
            <person name="de la Fuente B."/>
            <person name="Harries E."/>
            <person name="Marcos J.F."/>
            <person name="Gonzalez-Candelas L."/>
            <person name="Gabaldon T."/>
        </authorList>
    </citation>
    <scope>NUCLEOTIDE SEQUENCE [LARGE SCALE GENOMIC DNA]</scope>
    <source>
        <strain evidence="2">Pd1 / CECT 20795</strain>
    </source>
</reference>
<dbReference type="KEGG" id="pdp:PDIP_55010"/>
<dbReference type="Proteomes" id="UP000009886">
    <property type="component" value="Unassembled WGS sequence"/>
</dbReference>
<protein>
    <submittedName>
        <fullName evidence="1">Uncharacterized protein</fullName>
    </submittedName>
</protein>
<evidence type="ECO:0000313" key="2">
    <source>
        <dbReference type="Proteomes" id="UP000009886"/>
    </source>
</evidence>
<accession>K9FRF6</accession>
<sequence>MFFKRLTLSNSLSNLSFTTCRGLSTLGLTYEICSPCGSLPRFLVNASIVRKHPTVGRERKLLSPYSWFSSGCGIS</sequence>
<gene>
    <name evidence="1" type="ORF">PDIP_55010</name>
</gene>
<dbReference type="HOGENOM" id="CLU_2671815_0_0_1"/>
<dbReference type="VEuPathDB" id="FungiDB:PDIP_55010"/>